<accession>K3YYB6</accession>
<dbReference type="PROSITE" id="PS50181">
    <property type="entry name" value="FBOX"/>
    <property type="match status" value="1"/>
</dbReference>
<dbReference type="InParanoid" id="K3YYB6"/>
<evidence type="ECO:0000259" key="1">
    <source>
        <dbReference type="PROSITE" id="PS50181"/>
    </source>
</evidence>
<dbReference type="PANTHER" id="PTHR31960:SF8">
    <property type="entry name" value="OS02G0675800 PROTEIN"/>
    <property type="match status" value="1"/>
</dbReference>
<reference evidence="3" key="1">
    <citation type="journal article" date="2012" name="Nat. Biotechnol.">
        <title>Reference genome sequence of the model plant Setaria.</title>
        <authorList>
            <person name="Bennetzen J.L."/>
            <person name="Schmutz J."/>
            <person name="Wang H."/>
            <person name="Percifield R."/>
            <person name="Hawkins J."/>
            <person name="Pontaroli A.C."/>
            <person name="Estep M."/>
            <person name="Feng L."/>
            <person name="Vaughn J.N."/>
            <person name="Grimwood J."/>
            <person name="Jenkins J."/>
            <person name="Barry K."/>
            <person name="Lindquist E."/>
            <person name="Hellsten U."/>
            <person name="Deshpande S."/>
            <person name="Wang X."/>
            <person name="Wu X."/>
            <person name="Mitros T."/>
            <person name="Triplett J."/>
            <person name="Yang X."/>
            <person name="Ye C.Y."/>
            <person name="Mauro-Herrera M."/>
            <person name="Wang L."/>
            <person name="Li P."/>
            <person name="Sharma M."/>
            <person name="Sharma R."/>
            <person name="Ronald P.C."/>
            <person name="Panaud O."/>
            <person name="Kellogg E.A."/>
            <person name="Brutnell T.P."/>
            <person name="Doust A.N."/>
            <person name="Tuskan G.A."/>
            <person name="Rokhsar D."/>
            <person name="Devos K.M."/>
        </authorList>
    </citation>
    <scope>NUCLEOTIDE SEQUENCE [LARGE SCALE GENOMIC DNA]</scope>
    <source>
        <strain evidence="3">cv. Yugu1</strain>
    </source>
</reference>
<reference evidence="2" key="2">
    <citation type="submission" date="2018-08" db="UniProtKB">
        <authorList>
            <consortium name="EnsemblPlants"/>
        </authorList>
    </citation>
    <scope>IDENTIFICATION</scope>
    <source>
        <strain evidence="2">Yugu1</strain>
    </source>
</reference>
<evidence type="ECO:0000313" key="2">
    <source>
        <dbReference type="EnsemblPlants" id="KQL30915"/>
    </source>
</evidence>
<dbReference type="EMBL" id="AGNK02000491">
    <property type="status" value="NOT_ANNOTATED_CDS"/>
    <property type="molecule type" value="Genomic_DNA"/>
</dbReference>
<protein>
    <recommendedName>
        <fullName evidence="1">F-box domain-containing protein</fullName>
    </recommendedName>
</protein>
<organism evidence="2 3">
    <name type="scientific">Setaria italica</name>
    <name type="common">Foxtail millet</name>
    <name type="synonym">Panicum italicum</name>
    <dbReference type="NCBI Taxonomy" id="4555"/>
    <lineage>
        <taxon>Eukaryota</taxon>
        <taxon>Viridiplantae</taxon>
        <taxon>Streptophyta</taxon>
        <taxon>Embryophyta</taxon>
        <taxon>Tracheophyta</taxon>
        <taxon>Spermatophyta</taxon>
        <taxon>Magnoliopsida</taxon>
        <taxon>Liliopsida</taxon>
        <taxon>Poales</taxon>
        <taxon>Poaceae</taxon>
        <taxon>PACMAD clade</taxon>
        <taxon>Panicoideae</taxon>
        <taxon>Panicodae</taxon>
        <taxon>Paniceae</taxon>
        <taxon>Cenchrinae</taxon>
        <taxon>Setaria</taxon>
    </lineage>
</organism>
<dbReference type="Pfam" id="PF14299">
    <property type="entry name" value="PP2"/>
    <property type="match status" value="1"/>
</dbReference>
<feature type="domain" description="F-box" evidence="1">
    <location>
        <begin position="16"/>
        <end position="62"/>
    </location>
</feature>
<dbReference type="Proteomes" id="UP000004995">
    <property type="component" value="Unassembled WGS sequence"/>
</dbReference>
<keyword evidence="3" id="KW-1185">Reference proteome</keyword>
<dbReference type="PANTHER" id="PTHR31960">
    <property type="entry name" value="F-BOX PROTEIN PP2-A15"/>
    <property type="match status" value="1"/>
</dbReference>
<dbReference type="InterPro" id="IPR036047">
    <property type="entry name" value="F-box-like_dom_sf"/>
</dbReference>
<sequence length="310" mass="35208">MGAGSSILGADGEWGETSLGDMPESCVAAVLLYLDPPEICQVARLNRAFRGAASADCVWAVKLPANYRYLAALAAAADDEVRGDGDDNDKRFFLAATKKEIYARLCRPTLFDAGRKANQRKCGSKLMFTRCYKFGLLIDCTCCSWDGLIMSSFYSFSYVVSFWYCRFHSVAYLQQIWWLEVDGELEFCFPAGSYSLFFHLHLGRPYRRMGRRLCATEHMHGWDVTPTRFQLSTSDEQQVTSEYYLHLHEQGGWKLYHVGDFVVSNPDEPMKLKFSMMQIDCTHTKGGLCVDSVFIYPKGYKPERANIVCM</sequence>
<dbReference type="eggNOG" id="ENOG502QPMH">
    <property type="taxonomic scope" value="Eukaryota"/>
</dbReference>
<evidence type="ECO:0000313" key="3">
    <source>
        <dbReference type="Proteomes" id="UP000004995"/>
    </source>
</evidence>
<dbReference type="AlphaFoldDB" id="K3YYB6"/>
<dbReference type="STRING" id="4555.K3YYB6"/>
<proteinExistence type="predicted"/>
<dbReference type="InterPro" id="IPR001810">
    <property type="entry name" value="F-box_dom"/>
</dbReference>
<dbReference type="Gramene" id="KQL30915">
    <property type="protein sequence ID" value="KQL30915"/>
    <property type="gene ID" value="SETIT_019266mg"/>
</dbReference>
<dbReference type="InterPro" id="IPR025886">
    <property type="entry name" value="PP2-like"/>
</dbReference>
<dbReference type="SUPFAM" id="SSF81383">
    <property type="entry name" value="F-box domain"/>
    <property type="match status" value="1"/>
</dbReference>
<dbReference type="EnsemblPlants" id="KQL30915">
    <property type="protein sequence ID" value="KQL30915"/>
    <property type="gene ID" value="SETIT_019266mg"/>
</dbReference>
<dbReference type="HOGENOM" id="CLU_050973_1_0_1"/>
<name>K3YYB6_SETIT</name>
<dbReference type="CDD" id="cd22162">
    <property type="entry name" value="F-box_AtSKIP3-like"/>
    <property type="match status" value="1"/>
</dbReference>
<dbReference type="OMA" id="YKPEKAN"/>